<comment type="caution">
    <text evidence="1">The sequence shown here is derived from an EMBL/GenBank/DDBJ whole genome shotgun (WGS) entry which is preliminary data.</text>
</comment>
<name>A0ACC1Q0K1_9APHY</name>
<reference evidence="1" key="1">
    <citation type="submission" date="2022-08" db="EMBL/GenBank/DDBJ databases">
        <title>Genome Sequence of Pycnoporus sanguineus.</title>
        <authorList>
            <person name="Buettner E."/>
        </authorList>
    </citation>
    <scope>NUCLEOTIDE SEQUENCE</scope>
    <source>
        <strain evidence="1">CG-C14</strain>
    </source>
</reference>
<accession>A0ACC1Q0K1</accession>
<proteinExistence type="predicted"/>
<protein>
    <submittedName>
        <fullName evidence="1">Uncharacterized protein</fullName>
    </submittedName>
</protein>
<organism evidence="1 2">
    <name type="scientific">Trametes sanguinea</name>
    <dbReference type="NCBI Taxonomy" id="158606"/>
    <lineage>
        <taxon>Eukaryota</taxon>
        <taxon>Fungi</taxon>
        <taxon>Dikarya</taxon>
        <taxon>Basidiomycota</taxon>
        <taxon>Agaricomycotina</taxon>
        <taxon>Agaricomycetes</taxon>
        <taxon>Polyporales</taxon>
        <taxon>Polyporaceae</taxon>
        <taxon>Trametes</taxon>
    </lineage>
</organism>
<keyword evidence="2" id="KW-1185">Reference proteome</keyword>
<gene>
    <name evidence="1" type="ORF">NUW54_g3588</name>
</gene>
<evidence type="ECO:0000313" key="1">
    <source>
        <dbReference type="EMBL" id="KAJ3007327.1"/>
    </source>
</evidence>
<dbReference type="Proteomes" id="UP001144978">
    <property type="component" value="Unassembled WGS sequence"/>
</dbReference>
<sequence length="780" mass="87089">MCSLGYSSSTARCGTDTGSISGRALTCTSALLAINAGERGRGHLSAISLALELQTQKPLASNDQINESGNALSRSRTRASVQPKVQSAALLREVWHGSVGFVWPFGNNSLDDQALRRIIGNMSDDATYEQEIVADYPRLLVENYCIIASSALLWFDFALTFTDEYRRIWKRKWTGATLVYLLTRYVAVIERIFFVFEVLVWNSSDQTSVSVCGGITHTDDVLLFLNYLAFSAFTCLRIYGVWGRDWKPLLLVLPLTLVKPIAGIIEVAHYTPVQAGPPYGCVYIYHVPDNVISTSERIAGHRHAYSPGNVIASRRNRLLLDSSPNPSYHHHIEPDRFCTYLSTLSASRVHVDDSSMQKLIIWLVWSYFDQVLTVIFLSRFMLDLRGLYFAERGSPEDETSLHLSDVKFQGFASGMVGNFGATLDTTLAVDVPGLDSPSTEGSETASYAQMRFHWEWDDEEPEYCNDPFVAGMKAQLMKEEGLALDTLDKQHTNSDPRLERVEGGGVETPSETRWNSTQDETREDISPCVACWFKSDSSSRVTFCKSSWSSDRKAMSDEPALQHAIIAGVEILRVIHYGMLSSAGALRRDCCPSDQHPLMPSTLKYCFGVTVVYLLMRYGAALEMLFNVLQVAAWRVDEHMCVPWYRSPLLRPSTNVDLRCGSVIYAGYAFTCISNTASAGQSSSLHTLARPDADSLSVQPSLEIFAFHPQLKKWVEVGNSGMFRPEMLEPMGFPKDVHVHGWGISLERPTMIRYGINNIRTLVGHKVSLESVERSPAVRF</sequence>
<evidence type="ECO:0000313" key="2">
    <source>
        <dbReference type="Proteomes" id="UP001144978"/>
    </source>
</evidence>
<dbReference type="EMBL" id="JANSHE010000761">
    <property type="protein sequence ID" value="KAJ3007327.1"/>
    <property type="molecule type" value="Genomic_DNA"/>
</dbReference>